<name>A0A2S9X9R1_9NEIS</name>
<dbReference type="PANTHER" id="PTHR45982:SF1">
    <property type="entry name" value="REGULATOR OF CHROMOSOME CONDENSATION"/>
    <property type="match status" value="1"/>
</dbReference>
<protein>
    <recommendedName>
        <fullName evidence="3">Chromosome condensation regulator RCC1</fullName>
    </recommendedName>
</protein>
<accession>A0A2S9X9R1</accession>
<evidence type="ECO:0000313" key="2">
    <source>
        <dbReference type="Proteomes" id="UP000239469"/>
    </source>
</evidence>
<gene>
    <name evidence="1" type="ORF">BUE93_00055</name>
</gene>
<dbReference type="Gene3D" id="2.130.10.30">
    <property type="entry name" value="Regulator of chromosome condensation 1/beta-lactamase-inhibitor protein II"/>
    <property type="match status" value="2"/>
</dbReference>
<evidence type="ECO:0008006" key="3">
    <source>
        <dbReference type="Google" id="ProtNLM"/>
    </source>
</evidence>
<dbReference type="InterPro" id="IPR009091">
    <property type="entry name" value="RCC1/BLIP-II"/>
</dbReference>
<dbReference type="SUPFAM" id="SSF50985">
    <property type="entry name" value="RCC1/BLIP-II"/>
    <property type="match status" value="1"/>
</dbReference>
<dbReference type="Proteomes" id="UP000239469">
    <property type="component" value="Unassembled WGS sequence"/>
</dbReference>
<proteinExistence type="predicted"/>
<dbReference type="AlphaFoldDB" id="A0A2S9X9R1"/>
<dbReference type="EMBL" id="MTBD01000001">
    <property type="protein sequence ID" value="PRP72463.1"/>
    <property type="molecule type" value="Genomic_DNA"/>
</dbReference>
<organism evidence="1 2">
    <name type="scientific">Chromobacterium amazonense</name>
    <dbReference type="NCBI Taxonomy" id="1382803"/>
    <lineage>
        <taxon>Bacteria</taxon>
        <taxon>Pseudomonadati</taxon>
        <taxon>Pseudomonadota</taxon>
        <taxon>Betaproteobacteria</taxon>
        <taxon>Neisseriales</taxon>
        <taxon>Chromobacteriaceae</taxon>
        <taxon>Chromobacterium</taxon>
    </lineage>
</organism>
<dbReference type="PANTHER" id="PTHR45982">
    <property type="entry name" value="REGULATOR OF CHROMOSOME CONDENSATION"/>
    <property type="match status" value="1"/>
</dbReference>
<dbReference type="InterPro" id="IPR051553">
    <property type="entry name" value="Ran_GTPase-activating"/>
</dbReference>
<reference evidence="1 2" key="1">
    <citation type="submission" date="2017-01" db="EMBL/GenBank/DDBJ databases">
        <title>New insights into the genetic diversity of Chromobacterium isolated from tropical freshwater lake.</title>
        <authorList>
            <person name="Santos A.B."/>
            <person name="Nascimento A.M."/>
            <person name="Da Silva P.C."/>
        </authorList>
    </citation>
    <scope>NUCLEOTIDE SEQUENCE [LARGE SCALE GENOMIC DNA]</scope>
    <source>
        <strain evidence="1 2">56AF</strain>
    </source>
</reference>
<sequence length="544" mass="55188">MALGVGLIGALAGCGGGGGGDGGASNSNTSNLVGSGNQLTLDVFGARGGTLTAVSNNCQGDLQLTWQSYNQSAVQQGSYIDDPDPSSPLLVRASCGFKTVVQTLAPQKVFTSSSVFAALNGDGSLAVWGSNRLGGDTSILKAQPSNVVQVAGSERAWAALQADGTVVTWGRPASGGNKDANGGVGSTDFGPVAPLGKVSRIWPLKRGFVALNSDGSATAWGNMEQIFDGNGGSSSMGTFFTAASLANFNNIADVVYSEGAAAALKKDGTVVAWGDPAAGGDASAVASQLNNVVKIYATDYSFTALKKDGSVVTWGLNWDTENFYTGTEPMPQSNLSLLSNRSVIAALSQNGLVSTIGSLFQDRGADLSGFSGGLSNVAKLFASKTAFAALKKDGTVVSWGDSQRNNVASVQAQLRDVATVASTETAFAALKKDGTVVTWGDETRGGDASAVQAQLNNVVALFANDYAFAALKKDGSVVTWGAAAHGGDSSAVQAKLQNIRAIYSTDLGGFLAVAKDGKLVNWGSPSAGGGALPANLTTIPYLKS</sequence>
<evidence type="ECO:0000313" key="1">
    <source>
        <dbReference type="EMBL" id="PRP72463.1"/>
    </source>
</evidence>
<comment type="caution">
    <text evidence="1">The sequence shown here is derived from an EMBL/GenBank/DDBJ whole genome shotgun (WGS) entry which is preliminary data.</text>
</comment>